<dbReference type="InterPro" id="IPR023620">
    <property type="entry name" value="SmpB"/>
</dbReference>
<evidence type="ECO:0000313" key="4">
    <source>
        <dbReference type="EMBL" id="BAU23409.1"/>
    </source>
</evidence>
<dbReference type="EMBL" id="AP014945">
    <property type="protein sequence ID" value="BAU23409.1"/>
    <property type="molecule type" value="Genomic_DNA"/>
</dbReference>
<sequence>MPQKIVCTNRKAHHLYDIEETYEAGIQLLGCEVKSLREGRANLSDSFARILNGELFLYNFHISPYPHSLEAKNLDPTRTRKLLMHKREIKRLSGKVQEKGYTLVPLKVYFNERGLAKVELGLAKGKKVFDRREDIKRRELDREIRRKYKGKIK</sequence>
<reference evidence="5" key="2">
    <citation type="journal article" date="2016" name="Int. J. Syst. Evol. Microbiol.">
        <title>Caldimicrobium thiodismutans sp. nov., a sulfur-disproportionating bacterium isolated from a hot spring.</title>
        <authorList>
            <person name="Kojima H."/>
            <person name="Umezawa K."/>
            <person name="Fukui M."/>
        </authorList>
    </citation>
    <scope>NUCLEOTIDE SEQUENCE [LARGE SCALE GENOMIC DNA]</scope>
    <source>
        <strain evidence="5">TF1</strain>
    </source>
</reference>
<comment type="similarity">
    <text evidence="3">Belongs to the SmpB family.</text>
</comment>
<dbReference type="InterPro" id="IPR020081">
    <property type="entry name" value="SsrA-bd_prot_CS"/>
</dbReference>
<proteinExistence type="inferred from homology"/>
<dbReference type="PANTHER" id="PTHR30308">
    <property type="entry name" value="TMRNA-BINDING COMPONENT OF TRANS-TRANSLATION TAGGING COMPLEX"/>
    <property type="match status" value="1"/>
</dbReference>
<accession>A0A0U5AR81</accession>
<dbReference type="GO" id="GO:0003723">
    <property type="term" value="F:RNA binding"/>
    <property type="evidence" value="ECO:0007669"/>
    <property type="project" value="UniProtKB-UniRule"/>
</dbReference>
<dbReference type="InterPro" id="IPR000037">
    <property type="entry name" value="SsrA-bd_prot"/>
</dbReference>
<keyword evidence="2 3" id="KW-0694">RNA-binding</keyword>
<dbReference type="SUPFAM" id="SSF74982">
    <property type="entry name" value="Small protein B (SmpB)"/>
    <property type="match status" value="1"/>
</dbReference>
<dbReference type="CDD" id="cd09294">
    <property type="entry name" value="SmpB"/>
    <property type="match status" value="1"/>
</dbReference>
<dbReference type="GO" id="GO:0070929">
    <property type="term" value="P:trans-translation"/>
    <property type="evidence" value="ECO:0007669"/>
    <property type="project" value="UniProtKB-UniRule"/>
</dbReference>
<organism evidence="4 5">
    <name type="scientific">Caldimicrobium thiodismutans</name>
    <dbReference type="NCBI Taxonomy" id="1653476"/>
    <lineage>
        <taxon>Bacteria</taxon>
        <taxon>Pseudomonadati</taxon>
        <taxon>Thermodesulfobacteriota</taxon>
        <taxon>Thermodesulfobacteria</taxon>
        <taxon>Thermodesulfobacteriales</taxon>
        <taxon>Thermodesulfobacteriaceae</taxon>
        <taxon>Caldimicrobium</taxon>
    </lineage>
</organism>
<dbReference type="PANTHER" id="PTHR30308:SF2">
    <property type="entry name" value="SSRA-BINDING PROTEIN"/>
    <property type="match status" value="1"/>
</dbReference>
<evidence type="ECO:0000313" key="5">
    <source>
        <dbReference type="Proteomes" id="UP000068196"/>
    </source>
</evidence>
<dbReference type="NCBIfam" id="TIGR00086">
    <property type="entry name" value="smpB"/>
    <property type="match status" value="1"/>
</dbReference>
<evidence type="ECO:0000256" key="2">
    <source>
        <dbReference type="ARBA" id="ARBA00022884"/>
    </source>
</evidence>
<dbReference type="RefSeq" id="WP_068514285.1">
    <property type="nucleotide sequence ID" value="NZ_AP014945.1"/>
</dbReference>
<evidence type="ECO:0000256" key="1">
    <source>
        <dbReference type="ARBA" id="ARBA00022490"/>
    </source>
</evidence>
<comment type="function">
    <text evidence="3">Required for rescue of stalled ribosomes mediated by trans-translation. Binds to transfer-messenger RNA (tmRNA), required for stable association of tmRNA with ribosomes. tmRNA and SmpB together mimic tRNA shape, replacing the anticodon stem-loop with SmpB. tmRNA is encoded by the ssrA gene; the 2 termini fold to resemble tRNA(Ala) and it encodes a 'tag peptide', a short internal open reading frame. During trans-translation Ala-aminoacylated tmRNA acts like a tRNA, entering the A-site of stalled ribosomes, displacing the stalled mRNA. The ribosome then switches to translate the ORF on the tmRNA; the nascent peptide is terminated with the 'tag peptide' encoded by the tmRNA and targeted for degradation. The ribosome is freed to recommence translation, which seems to be the essential function of trans-translation.</text>
</comment>
<keyword evidence="5" id="KW-1185">Reference proteome</keyword>
<dbReference type="Gene3D" id="2.40.280.10">
    <property type="match status" value="1"/>
</dbReference>
<gene>
    <name evidence="3" type="primary">smpB</name>
    <name evidence="4" type="ORF">THC_1025</name>
</gene>
<keyword evidence="4" id="KW-0238">DNA-binding</keyword>
<dbReference type="AlphaFoldDB" id="A0A0U5AR81"/>
<comment type="subcellular location">
    <subcellularLocation>
        <location evidence="3">Cytoplasm</location>
    </subcellularLocation>
    <text evidence="3">The tmRNA-SmpB complex associates with stalled 70S ribosomes.</text>
</comment>
<evidence type="ECO:0000256" key="3">
    <source>
        <dbReference type="HAMAP-Rule" id="MF_00023"/>
    </source>
</evidence>
<dbReference type="NCBIfam" id="NF003843">
    <property type="entry name" value="PRK05422.1"/>
    <property type="match status" value="1"/>
</dbReference>
<dbReference type="PROSITE" id="PS01317">
    <property type="entry name" value="SSRP"/>
    <property type="match status" value="1"/>
</dbReference>
<dbReference type="GO" id="GO:0070930">
    <property type="term" value="P:trans-translation-dependent protein tagging"/>
    <property type="evidence" value="ECO:0007669"/>
    <property type="project" value="TreeGrafter"/>
</dbReference>
<reference evidence="4 5" key="1">
    <citation type="journal article" date="2016" name="Int. J. Syst. Evol. Microbiol.">
        <title>Caldimicrobium thiodismutans sp. nov., a sulfur-disproportionating bacterium isolated from a hot spring, and emended description of the genus Caldimicrobium.</title>
        <authorList>
            <person name="Kojima H."/>
            <person name="Umezawa K."/>
            <person name="Fukui M."/>
        </authorList>
    </citation>
    <scope>NUCLEOTIDE SEQUENCE [LARGE SCALE GENOMIC DNA]</scope>
    <source>
        <strain evidence="4 5">TF1</strain>
    </source>
</reference>
<dbReference type="Pfam" id="PF01668">
    <property type="entry name" value="SmpB"/>
    <property type="match status" value="1"/>
</dbReference>
<dbReference type="OrthoDB" id="9805462at2"/>
<protein>
    <recommendedName>
        <fullName evidence="3">SsrA-binding protein</fullName>
    </recommendedName>
    <alternativeName>
        <fullName evidence="3">Small protein B</fullName>
    </alternativeName>
</protein>
<keyword evidence="1 3" id="KW-0963">Cytoplasm</keyword>
<dbReference type="PATRIC" id="fig|1653476.3.peg.1073"/>
<name>A0A0U5AR81_9BACT</name>
<dbReference type="GO" id="GO:0003677">
    <property type="term" value="F:DNA binding"/>
    <property type="evidence" value="ECO:0007669"/>
    <property type="project" value="UniProtKB-KW"/>
</dbReference>
<dbReference type="GO" id="GO:0005829">
    <property type="term" value="C:cytosol"/>
    <property type="evidence" value="ECO:0007669"/>
    <property type="project" value="TreeGrafter"/>
</dbReference>
<dbReference type="STRING" id="1653476.THC_1025"/>
<dbReference type="Proteomes" id="UP000068196">
    <property type="component" value="Chromosome"/>
</dbReference>
<dbReference type="HAMAP" id="MF_00023">
    <property type="entry name" value="SmpB"/>
    <property type="match status" value="1"/>
</dbReference>
<dbReference type="KEGG" id="cthi:THC_1025"/>